<evidence type="ECO:0000256" key="2">
    <source>
        <dbReference type="RuleBase" id="RU003616"/>
    </source>
</evidence>
<dbReference type="InterPro" id="IPR008978">
    <property type="entry name" value="HSP20-like_chaperone"/>
</dbReference>
<evidence type="ECO:0000259" key="3">
    <source>
        <dbReference type="PROSITE" id="PS01031"/>
    </source>
</evidence>
<dbReference type="InterPro" id="IPR002068">
    <property type="entry name" value="A-crystallin/Hsp20_dom"/>
</dbReference>
<dbReference type="EMBL" id="JAMQCR010000001">
    <property type="protein sequence ID" value="MCM2531978.1"/>
    <property type="molecule type" value="Genomic_DNA"/>
</dbReference>
<proteinExistence type="inferred from homology"/>
<dbReference type="PROSITE" id="PS01031">
    <property type="entry name" value="SHSP"/>
    <property type="match status" value="1"/>
</dbReference>
<keyword evidence="5" id="KW-1185">Reference proteome</keyword>
<dbReference type="CDD" id="cd06464">
    <property type="entry name" value="ACD_sHsps-like"/>
    <property type="match status" value="1"/>
</dbReference>
<dbReference type="SUPFAM" id="SSF49764">
    <property type="entry name" value="HSP20-like chaperones"/>
    <property type="match status" value="1"/>
</dbReference>
<evidence type="ECO:0000256" key="1">
    <source>
        <dbReference type="PROSITE-ProRule" id="PRU00285"/>
    </source>
</evidence>
<dbReference type="Proteomes" id="UP001523262">
    <property type="component" value="Unassembled WGS sequence"/>
</dbReference>
<evidence type="ECO:0000313" key="4">
    <source>
        <dbReference type="EMBL" id="MCM2531978.1"/>
    </source>
</evidence>
<protein>
    <submittedName>
        <fullName evidence="4">Hsp20/alpha crystallin family protein</fullName>
    </submittedName>
</protein>
<comment type="caution">
    <text evidence="4">The sequence shown here is derived from an EMBL/GenBank/DDBJ whole genome shotgun (WGS) entry which is preliminary data.</text>
</comment>
<accession>A0ABT0W6M4</accession>
<dbReference type="PANTHER" id="PTHR11527">
    <property type="entry name" value="HEAT-SHOCK PROTEIN 20 FAMILY MEMBER"/>
    <property type="match status" value="1"/>
</dbReference>
<dbReference type="InterPro" id="IPR031107">
    <property type="entry name" value="Small_HSP"/>
</dbReference>
<reference evidence="4 5" key="1">
    <citation type="submission" date="2022-06" db="EMBL/GenBank/DDBJ databases">
        <authorList>
            <person name="Jeon C.O."/>
        </authorList>
    </citation>
    <scope>NUCLEOTIDE SEQUENCE [LARGE SCALE GENOMIC DNA]</scope>
    <source>
        <strain evidence="4 5">KCTC 13943</strain>
    </source>
</reference>
<organism evidence="4 5">
    <name type="scientific">Neobacillus pocheonensis</name>
    <dbReference type="NCBI Taxonomy" id="363869"/>
    <lineage>
        <taxon>Bacteria</taxon>
        <taxon>Bacillati</taxon>
        <taxon>Bacillota</taxon>
        <taxon>Bacilli</taxon>
        <taxon>Bacillales</taxon>
        <taxon>Bacillaceae</taxon>
        <taxon>Neobacillus</taxon>
    </lineage>
</organism>
<feature type="domain" description="SHSP" evidence="3">
    <location>
        <begin position="40"/>
        <end position="149"/>
    </location>
</feature>
<name>A0ABT0W6M4_9BACI</name>
<dbReference type="Gene3D" id="2.60.40.790">
    <property type="match status" value="1"/>
</dbReference>
<evidence type="ECO:0000313" key="5">
    <source>
        <dbReference type="Proteomes" id="UP001523262"/>
    </source>
</evidence>
<sequence>MEIDKFKKWMDAAQQFQSDKFWNQILNENNENIPSLNSLTTIKELFPKCDLYETENELIIEAEIPGMAKEDLHITVNQQVLTITGEFKTLKQNCKYFLKERANRKFIKELTLPYPIFANKIRSEIRNGILVIFMPFYREDSEKIPINFNHTNPDKY</sequence>
<gene>
    <name evidence="4" type="ORF">NDK43_05700</name>
</gene>
<comment type="similarity">
    <text evidence="1 2">Belongs to the small heat shock protein (HSP20) family.</text>
</comment>
<dbReference type="Pfam" id="PF00011">
    <property type="entry name" value="HSP20"/>
    <property type="match status" value="1"/>
</dbReference>